<dbReference type="SUPFAM" id="SSF53613">
    <property type="entry name" value="Ribokinase-like"/>
    <property type="match status" value="1"/>
</dbReference>
<dbReference type="InterPro" id="IPR002173">
    <property type="entry name" value="Carboh/pur_kinase_PfkB_CS"/>
</dbReference>
<evidence type="ECO:0000256" key="1">
    <source>
        <dbReference type="ARBA" id="ARBA00010688"/>
    </source>
</evidence>
<feature type="domain" description="Carbohydrate kinase PfkB" evidence="9">
    <location>
        <begin position="8"/>
        <end position="296"/>
    </location>
</feature>
<dbReference type="InterPro" id="IPR022463">
    <property type="entry name" value="1-PFruKinase"/>
</dbReference>
<dbReference type="PANTHER" id="PTHR46566:SF5">
    <property type="entry name" value="1-PHOSPHOFRUCTOKINASE"/>
    <property type="match status" value="1"/>
</dbReference>
<dbReference type="EMBL" id="JBHLTM010000077">
    <property type="protein sequence ID" value="MFC0686860.1"/>
    <property type="molecule type" value="Genomic_DNA"/>
</dbReference>
<name>A0ABV6SC76_9SPHN</name>
<sequence>MRTLTVTFNPAIDQTVLLDRLVVGEVHRARSVRQNAGGKGVNVASCLADWGMPVAAYGLLGSDNAAAFDALFAAKAIEDRFIRIAGATRVNLKLVDVTGTTDINLDGIAVDAGRAEMVAATICEAAREGDLVVLAGSLPPGCPPDSYVTLVARLRAAGCRVVLDTSGLPLKCALTADVLPDVVKPNRDELAQLLGRPLTDLAALSEAACELHARGVSLVVVSMGEEGALFLSAEGAATARLPIAQVASTVGAGDAMVAGIVAALGEGAGLERTARLATAFAVAKLGMAGPNLPDLPTVHALAEEVSVAPFMPRGWLEQQKIKAGEE</sequence>
<dbReference type="NCBIfam" id="TIGR03168">
    <property type="entry name" value="1-PFK"/>
    <property type="match status" value="1"/>
</dbReference>
<keyword evidence="5 8" id="KW-0067">ATP-binding</keyword>
<keyword evidence="3 8" id="KW-0547">Nucleotide-binding</keyword>
<keyword evidence="11" id="KW-1185">Reference proteome</keyword>
<evidence type="ECO:0000256" key="2">
    <source>
        <dbReference type="ARBA" id="ARBA00022679"/>
    </source>
</evidence>
<dbReference type="Pfam" id="PF00294">
    <property type="entry name" value="PfkB"/>
    <property type="match status" value="1"/>
</dbReference>
<dbReference type="InterPro" id="IPR017583">
    <property type="entry name" value="Tagatose/fructose_Pkinase"/>
</dbReference>
<gene>
    <name evidence="10" type="primary">pfkB</name>
    <name evidence="10" type="ORF">ACFFF8_19940</name>
</gene>
<protein>
    <recommendedName>
        <fullName evidence="7">Phosphofructokinase</fullName>
    </recommendedName>
</protein>
<comment type="caution">
    <text evidence="10">The sequence shown here is derived from an EMBL/GenBank/DDBJ whole genome shotgun (WGS) entry which is preliminary data.</text>
</comment>
<dbReference type="GO" id="GO:0008662">
    <property type="term" value="F:1-phosphofructokinase activity"/>
    <property type="evidence" value="ECO:0007669"/>
    <property type="project" value="UniProtKB-EC"/>
</dbReference>
<dbReference type="CDD" id="cd01164">
    <property type="entry name" value="FruK_PfkB_like"/>
    <property type="match status" value="1"/>
</dbReference>
<keyword evidence="4 8" id="KW-0418">Kinase</keyword>
<dbReference type="RefSeq" id="WP_267223664.1">
    <property type="nucleotide sequence ID" value="NZ_JAPCWC010000026.1"/>
</dbReference>
<dbReference type="PROSITE" id="PS00584">
    <property type="entry name" value="PFKB_KINASES_2"/>
    <property type="match status" value="1"/>
</dbReference>
<keyword evidence="2 7" id="KW-0808">Transferase</keyword>
<dbReference type="PANTHER" id="PTHR46566">
    <property type="entry name" value="1-PHOSPHOFRUCTOKINASE-RELATED"/>
    <property type="match status" value="1"/>
</dbReference>
<evidence type="ECO:0000256" key="4">
    <source>
        <dbReference type="ARBA" id="ARBA00022777"/>
    </source>
</evidence>
<dbReference type="NCBIfam" id="TIGR03828">
    <property type="entry name" value="pfkB"/>
    <property type="match status" value="1"/>
</dbReference>
<organism evidence="10 11">
    <name type="scientific">Novosphingobium clariflavum</name>
    <dbReference type="NCBI Taxonomy" id="2029884"/>
    <lineage>
        <taxon>Bacteria</taxon>
        <taxon>Pseudomonadati</taxon>
        <taxon>Pseudomonadota</taxon>
        <taxon>Alphaproteobacteria</taxon>
        <taxon>Sphingomonadales</taxon>
        <taxon>Sphingomonadaceae</taxon>
        <taxon>Novosphingobium</taxon>
    </lineage>
</organism>
<comment type="catalytic activity">
    <reaction evidence="6 8">
        <text>beta-D-fructose 1-phosphate + ATP = beta-D-fructose 1,6-bisphosphate + ADP + H(+)</text>
        <dbReference type="Rhea" id="RHEA:14213"/>
        <dbReference type="ChEBI" id="CHEBI:15378"/>
        <dbReference type="ChEBI" id="CHEBI:30616"/>
        <dbReference type="ChEBI" id="CHEBI:32966"/>
        <dbReference type="ChEBI" id="CHEBI:138881"/>
        <dbReference type="ChEBI" id="CHEBI:456216"/>
        <dbReference type="EC" id="2.7.1.56"/>
    </reaction>
</comment>
<dbReference type="PIRSF" id="PIRSF000535">
    <property type="entry name" value="1PFK/6PFK/LacC"/>
    <property type="match status" value="1"/>
</dbReference>
<dbReference type="Proteomes" id="UP001589858">
    <property type="component" value="Unassembled WGS sequence"/>
</dbReference>
<dbReference type="InterPro" id="IPR029056">
    <property type="entry name" value="Ribokinase-like"/>
</dbReference>
<evidence type="ECO:0000256" key="3">
    <source>
        <dbReference type="ARBA" id="ARBA00022741"/>
    </source>
</evidence>
<evidence type="ECO:0000256" key="5">
    <source>
        <dbReference type="ARBA" id="ARBA00022840"/>
    </source>
</evidence>
<evidence type="ECO:0000313" key="11">
    <source>
        <dbReference type="Proteomes" id="UP001589858"/>
    </source>
</evidence>
<evidence type="ECO:0000256" key="6">
    <source>
        <dbReference type="ARBA" id="ARBA00047745"/>
    </source>
</evidence>
<reference evidence="10 11" key="1">
    <citation type="submission" date="2024-09" db="EMBL/GenBank/DDBJ databases">
        <authorList>
            <person name="Sun Q."/>
            <person name="Mori K."/>
        </authorList>
    </citation>
    <scope>NUCLEOTIDE SEQUENCE [LARGE SCALE GENOMIC DNA]</scope>
    <source>
        <strain evidence="10 11">CICC 11035S</strain>
    </source>
</reference>
<accession>A0ABV6SC76</accession>
<dbReference type="InterPro" id="IPR011611">
    <property type="entry name" value="PfkB_dom"/>
</dbReference>
<comment type="similarity">
    <text evidence="1 7 8">Belongs to the carbohydrate kinase PfkB family.</text>
</comment>
<dbReference type="PROSITE" id="PS00583">
    <property type="entry name" value="PFKB_KINASES_1"/>
    <property type="match status" value="1"/>
</dbReference>
<proteinExistence type="inferred from homology"/>
<evidence type="ECO:0000313" key="10">
    <source>
        <dbReference type="EMBL" id="MFC0686860.1"/>
    </source>
</evidence>
<evidence type="ECO:0000256" key="7">
    <source>
        <dbReference type="PIRNR" id="PIRNR000535"/>
    </source>
</evidence>
<dbReference type="Gene3D" id="3.40.1190.20">
    <property type="match status" value="1"/>
</dbReference>
<evidence type="ECO:0000256" key="8">
    <source>
        <dbReference type="RuleBase" id="RU369061"/>
    </source>
</evidence>
<evidence type="ECO:0000259" key="9">
    <source>
        <dbReference type="Pfam" id="PF00294"/>
    </source>
</evidence>
<comment type="function">
    <text evidence="8">Catalyzes the ATP-dependent phosphorylation of fructose-l-phosphate to fructose-l,6-bisphosphate.</text>
</comment>